<accession>A0A2A5J8M1</accession>
<evidence type="ECO:0000313" key="1">
    <source>
        <dbReference type="EMBL" id="PCK25726.1"/>
    </source>
</evidence>
<dbReference type="Proteomes" id="UP000230886">
    <property type="component" value="Unassembled WGS sequence"/>
</dbReference>
<protein>
    <submittedName>
        <fullName evidence="1">Uncharacterized protein</fullName>
    </submittedName>
</protein>
<reference evidence="1 2" key="1">
    <citation type="submission" date="2017-07" db="EMBL/GenBank/DDBJ databases">
        <title>Draft sequence of Rhodococcus enclensis 23b-28.</title>
        <authorList>
            <person name="Besaury L."/>
            <person name="Sancelme M."/>
            <person name="Amato P."/>
            <person name="Lallement A."/>
            <person name="Delort A.-M."/>
        </authorList>
    </citation>
    <scope>NUCLEOTIDE SEQUENCE [LARGE SCALE GENOMIC DNA]</scope>
    <source>
        <strain evidence="1 2">23b-28</strain>
    </source>
</reference>
<organism evidence="1 2">
    <name type="scientific">Rhodococcus qingshengii</name>
    <dbReference type="NCBI Taxonomy" id="334542"/>
    <lineage>
        <taxon>Bacteria</taxon>
        <taxon>Bacillati</taxon>
        <taxon>Actinomycetota</taxon>
        <taxon>Actinomycetes</taxon>
        <taxon>Mycobacteriales</taxon>
        <taxon>Nocardiaceae</taxon>
        <taxon>Rhodococcus</taxon>
        <taxon>Rhodococcus erythropolis group</taxon>
    </lineage>
</organism>
<sequence>MALTPVVLKCGDSPVPLPLGELTSFTVPELPEKQDFDEALSQLQVVTEPRLIVVGNDGAFAAALTRLMRLERLNVELAYVTENRSDATDAYKLATGARAARTALKGTVHTVPLIRDDAGIALVGAATVTGPADAAELIGEAYVDDNKLFSGTVPGIRIVPSPKLPGIKASVDRKSRWSGRRWLEGRAIQLGSPAARLVRDGVANPRDLKRSTFYRHDKTWLLVR</sequence>
<name>A0A2A5J8M1_RHOSG</name>
<dbReference type="AlphaFoldDB" id="A0A2A5J8M1"/>
<proteinExistence type="predicted"/>
<dbReference type="RefSeq" id="WP_019749469.1">
    <property type="nucleotide sequence ID" value="NZ_CP092101.1"/>
</dbReference>
<dbReference type="GeneID" id="57488433"/>
<evidence type="ECO:0000313" key="2">
    <source>
        <dbReference type="Proteomes" id="UP000230886"/>
    </source>
</evidence>
<gene>
    <name evidence="1" type="ORF">CHR55_19605</name>
</gene>
<comment type="caution">
    <text evidence="1">The sequence shown here is derived from an EMBL/GenBank/DDBJ whole genome shotgun (WGS) entry which is preliminary data.</text>
</comment>
<dbReference type="EMBL" id="NOVD01000014">
    <property type="protein sequence ID" value="PCK25726.1"/>
    <property type="molecule type" value="Genomic_DNA"/>
</dbReference>